<evidence type="ECO:0000313" key="1">
    <source>
        <dbReference type="EMBL" id="CAC5358563.1"/>
    </source>
</evidence>
<dbReference type="OrthoDB" id="10338191at2759"/>
<protein>
    <recommendedName>
        <fullName evidence="3">Reverse transcriptase domain-containing protein</fullName>
    </recommendedName>
</protein>
<proteinExistence type="predicted"/>
<sequence>MPAIAALILTELITEANKSNSSLYIALMDAKKAFDILWHLGLLREMYNLGLRGDNWLFFKNWYEEVTSKIKWNGNISRPIQEQQGTFEKNQLGAYIGCTYCGIPTVADDVTFISKSPIELQTMLDVQAYYANKQRYLLSEQKSTILVLNDKENRSWSLNNKELSTSESAVHLGIERHSTSKSGSKEERRISGKTYCDPSACHEIHQLAEIADQYNLPSPHDLIDNPPIKETWNKLVNQTISSHFILTLQQESENKSTLKYLNLSDTVPGKPHNIWTSCGNEPFAITMAHLKAKIAVGTIVLQSSKAKHSKPEVSPICQLCHIETEDMIHFLIKCTVLKTTRSPFLQELKTFVRTCLRGENDETLFHELFYNNEYLARLIIDCSFFHFLKNTEKTRIETISRGLCYKLYQKRATLLADNS</sequence>
<accession>A0A6J7ZXX3</accession>
<organism evidence="1 2">
    <name type="scientific">Mytilus coruscus</name>
    <name type="common">Sea mussel</name>
    <dbReference type="NCBI Taxonomy" id="42192"/>
    <lineage>
        <taxon>Eukaryota</taxon>
        <taxon>Metazoa</taxon>
        <taxon>Spiralia</taxon>
        <taxon>Lophotrochozoa</taxon>
        <taxon>Mollusca</taxon>
        <taxon>Bivalvia</taxon>
        <taxon>Autobranchia</taxon>
        <taxon>Pteriomorphia</taxon>
        <taxon>Mytilida</taxon>
        <taxon>Mytiloidea</taxon>
        <taxon>Mytilidae</taxon>
        <taxon>Mytilinae</taxon>
        <taxon>Mytilus</taxon>
    </lineage>
</organism>
<evidence type="ECO:0008006" key="3">
    <source>
        <dbReference type="Google" id="ProtNLM"/>
    </source>
</evidence>
<reference evidence="1 2" key="1">
    <citation type="submission" date="2020-06" db="EMBL/GenBank/DDBJ databases">
        <authorList>
            <person name="Li R."/>
            <person name="Bekaert M."/>
        </authorList>
    </citation>
    <scope>NUCLEOTIDE SEQUENCE [LARGE SCALE GENOMIC DNA]</scope>
    <source>
        <strain evidence="2">wild</strain>
    </source>
</reference>
<dbReference type="Proteomes" id="UP000507470">
    <property type="component" value="Unassembled WGS sequence"/>
</dbReference>
<gene>
    <name evidence="1" type="ORF">MCOR_1768</name>
</gene>
<dbReference type="EMBL" id="CACVKT020000363">
    <property type="protein sequence ID" value="CAC5358563.1"/>
    <property type="molecule type" value="Genomic_DNA"/>
</dbReference>
<keyword evidence="2" id="KW-1185">Reference proteome</keyword>
<dbReference type="AlphaFoldDB" id="A0A6J7ZXX3"/>
<name>A0A6J7ZXX3_MYTCO</name>
<evidence type="ECO:0000313" key="2">
    <source>
        <dbReference type="Proteomes" id="UP000507470"/>
    </source>
</evidence>